<dbReference type="PROSITE" id="PS50885">
    <property type="entry name" value="HAMP"/>
    <property type="match status" value="1"/>
</dbReference>
<keyword evidence="6" id="KW-0808">Transferase</keyword>
<sequence>MGQSSFRRILLSRLLLVSVPVLLMGVYVTYRKARSAFLETARQNLTESAIRKADGIHQKIEILSANLLSISESAVLEQESLPRKKEFLRRTIERFPIPVDRVTLLDIGTGRPLFQSSPVPVPTAGFPIERWRKLSREGRADTDDIFIQNVLPAGERGDKAKNHQLELLFAAPVYNSLGKLQQVLIWQASPLYGETVRSGTLSGYPVVIAQNGTILAHPYGDRIGRHIDREADASRLKSIIENAIQGRRDFLHLFSFERDGEELVAGYSAIPSPITGESGEKWVVLAVSTVNTALAPLGQIWETIFYLVSALSIASLIAILLIARELARPLEKLRDYAINTDNIHFKQPLPRDFHIREINQLSSALEEMIGRLRDWGEEIVLSWKEAQNANRLKNEFLATTSHELRTPLNGIIGCIRCVKDGLCDSEEEAREFLQQADGAAVHLLGIINDILDIAKIEAGKQSVNLEIVNLHDIITEVVSLQGIQIQHKKLRLTVRESRQNLKIYADPAKFKQVILNVLSNATKFTEIGEISISTEARDDRAVVTVIDTGIGIAPSQQSRLFRPFVMIDGSTTRKFGGTGLGLAISKNLMELMGGDISLFSEGKGFGTKVEVTIPLAEREANPIDLDNPIAPEVPVL</sequence>
<comment type="catalytic activity">
    <reaction evidence="1">
        <text>ATP + protein L-histidine = ADP + protein N-phospho-L-histidine.</text>
        <dbReference type="EC" id="2.7.13.3"/>
    </reaction>
</comment>
<keyword evidence="13" id="KW-0547">Nucleotide-binding</keyword>
<dbReference type="InterPro" id="IPR003660">
    <property type="entry name" value="HAMP_dom"/>
</dbReference>
<dbReference type="AlphaFoldDB" id="A0AAW9QPB2"/>
<feature type="domain" description="Histidine kinase" evidence="11">
    <location>
        <begin position="399"/>
        <end position="617"/>
    </location>
</feature>
<gene>
    <name evidence="13" type="ORF">V0288_07960</name>
</gene>
<protein>
    <recommendedName>
        <fullName evidence="9">Circadian input-output histidine kinase CikA</fullName>
        <ecNumber evidence="4">2.7.13.3</ecNumber>
    </recommendedName>
</protein>
<keyword evidence="7" id="KW-0418">Kinase</keyword>
<evidence type="ECO:0000313" key="14">
    <source>
        <dbReference type="Proteomes" id="UP001328733"/>
    </source>
</evidence>
<dbReference type="InterPro" id="IPR003661">
    <property type="entry name" value="HisK_dim/P_dom"/>
</dbReference>
<dbReference type="EMBL" id="JBAFSM010000012">
    <property type="protein sequence ID" value="MEG3437050.1"/>
    <property type="molecule type" value="Genomic_DNA"/>
</dbReference>
<dbReference type="Gene3D" id="6.10.340.10">
    <property type="match status" value="1"/>
</dbReference>
<dbReference type="SUPFAM" id="SSF47384">
    <property type="entry name" value="Homodimeric domain of signal transducing histidine kinase"/>
    <property type="match status" value="1"/>
</dbReference>
<dbReference type="PROSITE" id="PS50109">
    <property type="entry name" value="HIS_KIN"/>
    <property type="match status" value="1"/>
</dbReference>
<evidence type="ECO:0000256" key="1">
    <source>
        <dbReference type="ARBA" id="ARBA00000085"/>
    </source>
</evidence>
<dbReference type="InterPro" id="IPR004358">
    <property type="entry name" value="Sig_transdc_His_kin-like_C"/>
</dbReference>
<feature type="transmembrane region" description="Helical" evidence="10">
    <location>
        <begin position="12"/>
        <end position="30"/>
    </location>
</feature>
<dbReference type="Pfam" id="PF02518">
    <property type="entry name" value="HATPase_c"/>
    <property type="match status" value="1"/>
</dbReference>
<dbReference type="EC" id="2.7.13.3" evidence="4"/>
<dbReference type="Pfam" id="PF00512">
    <property type="entry name" value="HisKA"/>
    <property type="match status" value="1"/>
</dbReference>
<feature type="domain" description="HAMP" evidence="12">
    <location>
        <begin position="324"/>
        <end position="377"/>
    </location>
</feature>
<comment type="caution">
    <text evidence="13">The sequence shown here is derived from an EMBL/GenBank/DDBJ whole genome shotgun (WGS) entry which is preliminary data.</text>
</comment>
<evidence type="ECO:0000256" key="3">
    <source>
        <dbReference type="ARBA" id="ARBA00006402"/>
    </source>
</evidence>
<dbReference type="Gene3D" id="1.10.287.130">
    <property type="match status" value="1"/>
</dbReference>
<evidence type="ECO:0000256" key="10">
    <source>
        <dbReference type="SAM" id="Phobius"/>
    </source>
</evidence>
<keyword evidence="14" id="KW-1185">Reference proteome</keyword>
<keyword evidence="10" id="KW-0472">Membrane</keyword>
<dbReference type="SMART" id="SM00388">
    <property type="entry name" value="HisKA"/>
    <property type="match status" value="1"/>
</dbReference>
<evidence type="ECO:0000259" key="12">
    <source>
        <dbReference type="PROSITE" id="PS50885"/>
    </source>
</evidence>
<dbReference type="GO" id="GO:0005524">
    <property type="term" value="F:ATP binding"/>
    <property type="evidence" value="ECO:0007669"/>
    <property type="project" value="UniProtKB-KW"/>
</dbReference>
<reference evidence="13 14" key="1">
    <citation type="submission" date="2024-01" db="EMBL/GenBank/DDBJ databases">
        <title>Genomic insights into the taxonomy and metabolism of the cyanobacterium Pannus brasiliensis CCIBt3594.</title>
        <authorList>
            <person name="Machado M."/>
            <person name="Botero N.B."/>
            <person name="Andreote A.P.D."/>
            <person name="Feitosa A.M.T."/>
            <person name="Popin R."/>
            <person name="Sivonen K."/>
            <person name="Fiore M.F."/>
        </authorList>
    </citation>
    <scope>NUCLEOTIDE SEQUENCE [LARGE SCALE GENOMIC DNA]</scope>
    <source>
        <strain evidence="13 14">CCIBt3594</strain>
    </source>
</reference>
<dbReference type="GO" id="GO:0000155">
    <property type="term" value="F:phosphorelay sensor kinase activity"/>
    <property type="evidence" value="ECO:0007669"/>
    <property type="project" value="InterPro"/>
</dbReference>
<dbReference type="Gene3D" id="3.30.450.20">
    <property type="entry name" value="PAS domain"/>
    <property type="match status" value="1"/>
</dbReference>
<dbReference type="InterPro" id="IPR005467">
    <property type="entry name" value="His_kinase_dom"/>
</dbReference>
<accession>A0AAW9QPB2</accession>
<comment type="subcellular location">
    <subcellularLocation>
        <location evidence="2">Membrane</location>
    </subcellularLocation>
</comment>
<dbReference type="SMART" id="SM00387">
    <property type="entry name" value="HATPase_c"/>
    <property type="match status" value="1"/>
</dbReference>
<keyword evidence="10" id="KW-0812">Transmembrane</keyword>
<dbReference type="RefSeq" id="WP_332864534.1">
    <property type="nucleotide sequence ID" value="NZ_JBAFSM010000012.1"/>
</dbReference>
<dbReference type="FunFam" id="3.30.565.10:FF:000010">
    <property type="entry name" value="Sensor histidine kinase RcsC"/>
    <property type="match status" value="1"/>
</dbReference>
<evidence type="ECO:0000256" key="4">
    <source>
        <dbReference type="ARBA" id="ARBA00012438"/>
    </source>
</evidence>
<dbReference type="InterPro" id="IPR036890">
    <property type="entry name" value="HATPase_C_sf"/>
</dbReference>
<evidence type="ECO:0000259" key="11">
    <source>
        <dbReference type="PROSITE" id="PS50109"/>
    </source>
</evidence>
<dbReference type="CDD" id="cd16922">
    <property type="entry name" value="HATPase_EvgS-ArcB-TorS-like"/>
    <property type="match status" value="1"/>
</dbReference>
<keyword evidence="8" id="KW-0902">Two-component regulatory system</keyword>
<dbReference type="SUPFAM" id="SSF55874">
    <property type="entry name" value="ATPase domain of HSP90 chaperone/DNA topoisomerase II/histidine kinase"/>
    <property type="match status" value="1"/>
</dbReference>
<keyword evidence="13" id="KW-0067">ATP-binding</keyword>
<dbReference type="Proteomes" id="UP001328733">
    <property type="component" value="Unassembled WGS sequence"/>
</dbReference>
<evidence type="ECO:0000256" key="6">
    <source>
        <dbReference type="ARBA" id="ARBA00022679"/>
    </source>
</evidence>
<dbReference type="GO" id="GO:0016020">
    <property type="term" value="C:membrane"/>
    <property type="evidence" value="ECO:0007669"/>
    <property type="project" value="UniProtKB-SubCell"/>
</dbReference>
<evidence type="ECO:0000313" key="13">
    <source>
        <dbReference type="EMBL" id="MEG3437050.1"/>
    </source>
</evidence>
<dbReference type="InterPro" id="IPR003594">
    <property type="entry name" value="HATPase_dom"/>
</dbReference>
<comment type="similarity">
    <text evidence="3">In the N-terminal section; belongs to the phytochrome family.</text>
</comment>
<evidence type="ECO:0000256" key="2">
    <source>
        <dbReference type="ARBA" id="ARBA00004370"/>
    </source>
</evidence>
<evidence type="ECO:0000256" key="9">
    <source>
        <dbReference type="ARBA" id="ARBA00074306"/>
    </source>
</evidence>
<dbReference type="Gene3D" id="3.30.565.10">
    <property type="entry name" value="Histidine kinase-like ATPase, C-terminal domain"/>
    <property type="match status" value="1"/>
</dbReference>
<proteinExistence type="inferred from homology"/>
<name>A0AAW9QPB2_9CHRO</name>
<evidence type="ECO:0000256" key="8">
    <source>
        <dbReference type="ARBA" id="ARBA00023012"/>
    </source>
</evidence>
<keyword evidence="10" id="KW-1133">Transmembrane helix</keyword>
<organism evidence="13 14">
    <name type="scientific">Pannus brasiliensis CCIBt3594</name>
    <dbReference type="NCBI Taxonomy" id="1427578"/>
    <lineage>
        <taxon>Bacteria</taxon>
        <taxon>Bacillati</taxon>
        <taxon>Cyanobacteriota</taxon>
        <taxon>Cyanophyceae</taxon>
        <taxon>Oscillatoriophycideae</taxon>
        <taxon>Chroococcales</taxon>
        <taxon>Microcystaceae</taxon>
        <taxon>Pannus</taxon>
    </lineage>
</organism>
<evidence type="ECO:0000256" key="5">
    <source>
        <dbReference type="ARBA" id="ARBA00022553"/>
    </source>
</evidence>
<dbReference type="CDD" id="cd12912">
    <property type="entry name" value="PDC2_MCP_like"/>
    <property type="match status" value="1"/>
</dbReference>
<dbReference type="PANTHER" id="PTHR43047">
    <property type="entry name" value="TWO-COMPONENT HISTIDINE PROTEIN KINASE"/>
    <property type="match status" value="1"/>
</dbReference>
<evidence type="ECO:0000256" key="7">
    <source>
        <dbReference type="ARBA" id="ARBA00022777"/>
    </source>
</evidence>
<keyword evidence="5" id="KW-0597">Phosphoprotein</keyword>
<dbReference type="InterPro" id="IPR036097">
    <property type="entry name" value="HisK_dim/P_sf"/>
</dbReference>
<dbReference type="PRINTS" id="PR00344">
    <property type="entry name" value="BCTRLSENSOR"/>
</dbReference>
<dbReference type="CDD" id="cd00082">
    <property type="entry name" value="HisKA"/>
    <property type="match status" value="1"/>
</dbReference>